<protein>
    <submittedName>
        <fullName evidence="2">Uncharacterized protein</fullName>
    </submittedName>
</protein>
<feature type="transmembrane region" description="Helical" evidence="1">
    <location>
        <begin position="78"/>
        <end position="97"/>
    </location>
</feature>
<evidence type="ECO:0000313" key="2">
    <source>
        <dbReference type="EMBL" id="CCG52271.1"/>
    </source>
</evidence>
<gene>
    <name evidence="2" type="ordered locus">KQS_01380</name>
</gene>
<organism evidence="2 3">
    <name type="scientific">Flavobacterium indicum (strain DSM 17447 / CIP 109464 / GPTSA100-9)</name>
    <dbReference type="NCBI Taxonomy" id="1094466"/>
    <lineage>
        <taxon>Bacteria</taxon>
        <taxon>Pseudomonadati</taxon>
        <taxon>Bacteroidota</taxon>
        <taxon>Flavobacteriia</taxon>
        <taxon>Flavobacteriales</taxon>
        <taxon>Flavobacteriaceae</taxon>
        <taxon>Flavobacterium</taxon>
    </lineage>
</organism>
<evidence type="ECO:0000256" key="1">
    <source>
        <dbReference type="SAM" id="Phobius"/>
    </source>
</evidence>
<reference evidence="3" key="2">
    <citation type="submission" date="2012-03" db="EMBL/GenBank/DDBJ databases">
        <title>Complete genome sequence of Flavobacterium indicum GPTSA100-9T, isolated from warm spring water.</title>
        <authorList>
            <person name="Barbier P."/>
            <person name="Houel A."/>
            <person name="Loux V."/>
            <person name="Poulain J."/>
            <person name="Bernardet J.-F."/>
            <person name="Touchon M."/>
            <person name="Duchaud E."/>
        </authorList>
    </citation>
    <scope>NUCLEOTIDE SEQUENCE [LARGE SCALE GENOMIC DNA]</scope>
    <source>
        <strain evidence="3">DSM 17447 / CIP 109464 / GPTSA100-9</strain>
    </source>
</reference>
<keyword evidence="3" id="KW-1185">Reference proteome</keyword>
<keyword evidence="1" id="KW-0472">Membrane</keyword>
<dbReference type="HOGENOM" id="CLU_2245975_0_0_10"/>
<dbReference type="EMBL" id="HE774682">
    <property type="protein sequence ID" value="CCG52271.1"/>
    <property type="molecule type" value="Genomic_DNA"/>
</dbReference>
<sequence length="104" mass="12055">MLNSCITTKVNSTNKQDYSVLKENKLYIIKTKNLGTIRHFKFISETDENIKGFYLNKELNINKNDIIKINKFSLGKTAALVMPPIFIIATLTFLNSFSNWEYNK</sequence>
<dbReference type="STRING" id="1094466.KQS_01380"/>
<reference evidence="2 3" key="1">
    <citation type="journal article" date="2012" name="J. Bacteriol.">
        <title>Complete Genome Sequence of Flavobacterium indicum GPSTA100-9T, Isolated from Warm Spring Water.</title>
        <authorList>
            <person name="Barbier P."/>
            <person name="Houel A."/>
            <person name="Loux V."/>
            <person name="Poulain J."/>
            <person name="Bernardet J.F."/>
            <person name="Touchon M."/>
            <person name="Duchaud E."/>
        </authorList>
    </citation>
    <scope>NUCLEOTIDE SEQUENCE [LARGE SCALE GENOMIC DNA]</scope>
    <source>
        <strain evidence="3">DSM 17447 / CIP 109464 / GPTSA100-9</strain>
    </source>
</reference>
<dbReference type="KEGG" id="fin:KQS_01380"/>
<proteinExistence type="predicted"/>
<keyword evidence="1" id="KW-0812">Transmembrane</keyword>
<name>H8XP04_FLAIG</name>
<dbReference type="AlphaFoldDB" id="H8XP04"/>
<evidence type="ECO:0000313" key="3">
    <source>
        <dbReference type="Proteomes" id="UP000007599"/>
    </source>
</evidence>
<dbReference type="Proteomes" id="UP000007599">
    <property type="component" value="Chromosome I"/>
</dbReference>
<accession>H8XP04</accession>
<keyword evidence="1" id="KW-1133">Transmembrane helix</keyword>
<dbReference type="PATRIC" id="fig|1094466.5.peg.272"/>